<organism evidence="2 3">
    <name type="scientific">Glossina pallidipes</name>
    <name type="common">Tsetse fly</name>
    <dbReference type="NCBI Taxonomy" id="7398"/>
    <lineage>
        <taxon>Eukaryota</taxon>
        <taxon>Metazoa</taxon>
        <taxon>Ecdysozoa</taxon>
        <taxon>Arthropoda</taxon>
        <taxon>Hexapoda</taxon>
        <taxon>Insecta</taxon>
        <taxon>Pterygota</taxon>
        <taxon>Neoptera</taxon>
        <taxon>Endopterygota</taxon>
        <taxon>Diptera</taxon>
        <taxon>Brachycera</taxon>
        <taxon>Muscomorpha</taxon>
        <taxon>Hippoboscoidea</taxon>
        <taxon>Glossinidae</taxon>
        <taxon>Glossina</taxon>
    </lineage>
</organism>
<evidence type="ECO:0000313" key="3">
    <source>
        <dbReference type="Proteomes" id="UP000092445"/>
    </source>
</evidence>
<dbReference type="SUPFAM" id="SSF47616">
    <property type="entry name" value="GST C-terminal domain-like"/>
    <property type="match status" value="1"/>
</dbReference>
<dbReference type="GO" id="GO:0005737">
    <property type="term" value="C:cytoplasm"/>
    <property type="evidence" value="ECO:0007669"/>
    <property type="project" value="TreeGrafter"/>
</dbReference>
<dbReference type="PROSITE" id="PS50405">
    <property type="entry name" value="GST_CTER"/>
    <property type="match status" value="1"/>
</dbReference>
<dbReference type="InterPro" id="IPR010987">
    <property type="entry name" value="Glutathione-S-Trfase_C-like"/>
</dbReference>
<dbReference type="InterPro" id="IPR004046">
    <property type="entry name" value="GST_C"/>
</dbReference>
<evidence type="ECO:0000313" key="2">
    <source>
        <dbReference type="EnsemblMetazoa" id="GPAI005326-PA"/>
    </source>
</evidence>
<dbReference type="Gene3D" id="1.20.1050.10">
    <property type="match status" value="1"/>
</dbReference>
<keyword evidence="3" id="KW-1185">Reference proteome</keyword>
<dbReference type="EnsemblMetazoa" id="GPAI005326-RA">
    <property type="protein sequence ID" value="GPAI005326-PA"/>
    <property type="gene ID" value="GPAI005326"/>
</dbReference>
<reference evidence="3" key="1">
    <citation type="submission" date="2014-03" db="EMBL/GenBank/DDBJ databases">
        <authorList>
            <person name="Aksoy S."/>
            <person name="Warren W."/>
            <person name="Wilson R.K."/>
        </authorList>
    </citation>
    <scope>NUCLEOTIDE SEQUENCE [LARGE SCALE GENOMIC DNA]</scope>
    <source>
        <strain evidence="3">IAEA</strain>
    </source>
</reference>
<proteinExistence type="predicted"/>
<protein>
    <submittedName>
        <fullName evidence="2">GST C-terminal domain-containing protein</fullName>
    </submittedName>
</protein>
<dbReference type="PANTHER" id="PTHR43986:SF1">
    <property type="entry name" value="ELONGATION FACTOR 1-GAMMA"/>
    <property type="match status" value="1"/>
</dbReference>
<name>A0A1A9Z6F5_GLOPL</name>
<feature type="domain" description="GST C-terminal" evidence="1">
    <location>
        <begin position="1"/>
        <end position="70"/>
    </location>
</feature>
<dbReference type="InterPro" id="IPR050802">
    <property type="entry name" value="EF-GSTs"/>
</dbReference>
<dbReference type="STRING" id="7398.A0A1A9Z6F5"/>
<dbReference type="Proteomes" id="UP000092445">
    <property type="component" value="Unassembled WGS sequence"/>
</dbReference>
<sequence length="70" mass="7948">MVLLNEKLLNCTYLVGERITLADIIVFCSLPDVAVQSTARKPYGSASRWFMTLLNQSQFRAVLKGFKMHI</sequence>
<reference evidence="2" key="2">
    <citation type="submission" date="2020-05" db="UniProtKB">
        <authorList>
            <consortium name="EnsemblMetazoa"/>
        </authorList>
    </citation>
    <scope>IDENTIFICATION</scope>
    <source>
        <strain evidence="2">IAEA</strain>
    </source>
</reference>
<dbReference type="PANTHER" id="PTHR43986">
    <property type="entry name" value="ELONGATION FACTOR 1-GAMMA"/>
    <property type="match status" value="1"/>
</dbReference>
<dbReference type="AlphaFoldDB" id="A0A1A9Z6F5"/>
<dbReference type="InterPro" id="IPR036282">
    <property type="entry name" value="Glutathione-S-Trfase_C_sf"/>
</dbReference>
<dbReference type="GO" id="GO:0006414">
    <property type="term" value="P:translational elongation"/>
    <property type="evidence" value="ECO:0007669"/>
    <property type="project" value="TreeGrafter"/>
</dbReference>
<evidence type="ECO:0000259" key="1">
    <source>
        <dbReference type="PROSITE" id="PS50405"/>
    </source>
</evidence>
<dbReference type="Pfam" id="PF00043">
    <property type="entry name" value="GST_C"/>
    <property type="match status" value="1"/>
</dbReference>
<accession>A0A1A9Z6F5</accession>
<dbReference type="VEuPathDB" id="VectorBase:GPAI005326"/>
<dbReference type="GO" id="GO:0005634">
    <property type="term" value="C:nucleus"/>
    <property type="evidence" value="ECO:0007669"/>
    <property type="project" value="TreeGrafter"/>
</dbReference>